<dbReference type="Gene3D" id="2.150.10.10">
    <property type="entry name" value="Serralysin-like metalloprotease, C-terminal"/>
    <property type="match status" value="2"/>
</dbReference>
<feature type="region of interest" description="Disordered" evidence="3">
    <location>
        <begin position="379"/>
        <end position="472"/>
    </location>
</feature>
<dbReference type="Pfam" id="PF00353">
    <property type="entry name" value="HemolysinCabind"/>
    <property type="match status" value="3"/>
</dbReference>
<evidence type="ECO:0000259" key="4">
    <source>
        <dbReference type="Pfam" id="PF13403"/>
    </source>
</evidence>
<dbReference type="SUPFAM" id="SSF51294">
    <property type="entry name" value="Hedgehog/intein (Hint) domain"/>
    <property type="match status" value="1"/>
</dbReference>
<dbReference type="EMBL" id="PYGJ01000039">
    <property type="protein sequence ID" value="PSL12574.1"/>
    <property type="molecule type" value="Genomic_DNA"/>
</dbReference>
<protein>
    <submittedName>
        <fullName evidence="5">Hint domain-containing protein</fullName>
    </submittedName>
</protein>
<dbReference type="GO" id="GO:0005576">
    <property type="term" value="C:extracellular region"/>
    <property type="evidence" value="ECO:0007669"/>
    <property type="project" value="UniProtKB-SubCell"/>
</dbReference>
<feature type="region of interest" description="Disordered" evidence="3">
    <location>
        <begin position="788"/>
        <end position="807"/>
    </location>
</feature>
<accession>A0A2P8ESZ8</accession>
<dbReference type="SUPFAM" id="SSF51120">
    <property type="entry name" value="beta-Roll"/>
    <property type="match status" value="2"/>
</dbReference>
<proteinExistence type="predicted"/>
<dbReference type="OrthoDB" id="6305173at2"/>
<organism evidence="5 6">
    <name type="scientific">Shimia abyssi</name>
    <dbReference type="NCBI Taxonomy" id="1662395"/>
    <lineage>
        <taxon>Bacteria</taxon>
        <taxon>Pseudomonadati</taxon>
        <taxon>Pseudomonadota</taxon>
        <taxon>Alphaproteobacteria</taxon>
        <taxon>Rhodobacterales</taxon>
        <taxon>Roseobacteraceae</taxon>
    </lineage>
</organism>
<feature type="domain" description="Hedgehog/Intein (Hint)" evidence="4">
    <location>
        <begin position="584"/>
        <end position="726"/>
    </location>
</feature>
<dbReference type="GO" id="GO:0005509">
    <property type="term" value="F:calcium ion binding"/>
    <property type="evidence" value="ECO:0007669"/>
    <property type="project" value="InterPro"/>
</dbReference>
<dbReference type="PRINTS" id="PR00313">
    <property type="entry name" value="CABNDNGRPT"/>
</dbReference>
<dbReference type="InterPro" id="IPR036844">
    <property type="entry name" value="Hint_dom_sf"/>
</dbReference>
<dbReference type="PANTHER" id="PTHR38340:SF1">
    <property type="entry name" value="S-LAYER PROTEIN"/>
    <property type="match status" value="1"/>
</dbReference>
<dbReference type="InterPro" id="IPR028992">
    <property type="entry name" value="Hedgehog/Intein_dom"/>
</dbReference>
<dbReference type="Gene3D" id="2.170.16.10">
    <property type="entry name" value="Hedgehog/Intein (Hint) domain"/>
    <property type="match status" value="1"/>
</dbReference>
<dbReference type="InterPro" id="IPR001343">
    <property type="entry name" value="Hemolysn_Ca-bd"/>
</dbReference>
<dbReference type="Pfam" id="PF13403">
    <property type="entry name" value="Hint_2"/>
    <property type="match status" value="1"/>
</dbReference>
<comment type="subcellular location">
    <subcellularLocation>
        <location evidence="1">Secreted</location>
    </subcellularLocation>
</comment>
<dbReference type="AlphaFoldDB" id="A0A2P8ESZ8"/>
<dbReference type="InterPro" id="IPR018511">
    <property type="entry name" value="Hemolysin-typ_Ca-bd_CS"/>
</dbReference>
<evidence type="ECO:0000313" key="6">
    <source>
        <dbReference type="Proteomes" id="UP000240418"/>
    </source>
</evidence>
<feature type="compositionally biased region" description="Polar residues" evidence="3">
    <location>
        <begin position="449"/>
        <end position="472"/>
    </location>
</feature>
<dbReference type="InterPro" id="IPR050557">
    <property type="entry name" value="RTX_toxin/Mannuronan_C5-epim"/>
</dbReference>
<evidence type="ECO:0000256" key="1">
    <source>
        <dbReference type="ARBA" id="ARBA00004613"/>
    </source>
</evidence>
<dbReference type="InterPro" id="IPR011049">
    <property type="entry name" value="Serralysin-like_metalloprot_C"/>
</dbReference>
<comment type="caution">
    <text evidence="5">The sequence shown here is derived from an EMBL/GenBank/DDBJ whole genome shotgun (WGS) entry which is preliminary data.</text>
</comment>
<sequence length="807" mass="83986">MPETIYVTIDGSQDYKGVHYVEVDNYASTSISGSQDVFLTDGGDITELDISKMGKGDGQSDTFNFDLSQFDDDFSVTIKSEGPEDSFIVDGATAYSVNSGVYTIEYLGSDGHTHTMTVDPGHASVVVNYASDGVISGSAGDDDIDETYTGDPHGDMVDGADGNPDIIDGQGGNDNIFGRAGSDTIYGGSGSDTIEGNGGADLIYGDRTYDTQYTSQSISINNASFEDDAVGEDDYINGTLSGWTINGSDSGVWNPTSASIDVGTVTDQNVAYLYDDGDRISQLLSQTYQDGNTYQFGLDIGDSYEGSANFTVNIYAGSTVIGTYTGDTGDEDRLDSLTVSSDGFSDPSLNGQPLTIEIVMNTGGVLSVDAVTGEVLTPIDPDETPGAADLLSGGAGSDTIDGGVGNDTISGGNDDDTILMSKGSDTVAGGSGQDTYDANSGSGAPGETINVSIDGSGPQSGSGTVTKTVDGSTDTLTGIEEIVAGEDSAEADTIVVEGIVDYWQVSGLDDNSVGVFTPNFGPTGPISFGGPGDPTLSELLSSSYDPGTGTVHPFGTFQITSGDESGTVGDISFQNFETIEFSTVCFAPGTLIKTPFGAKKVETLKPGDLVATADHGFQEIRWIHTDEEAIDGENSYPILIKAGALGVNFPHTDLVVSSQHRILVGEAGQLEHVFKEPALVPAKGLITLPGIRKMRGKKQVDWWHFALDGHEVVEANGAQAESLLIGKMVLNALDATERICLHSMFGFIEGDDAGLNGPPARELLGAGKAKRKIKLAKQLRDYRRLAKSGISGGAGCSDQSNPIGEAS</sequence>
<name>A0A2P8ESZ8_9RHOB</name>
<dbReference type="PANTHER" id="PTHR38340">
    <property type="entry name" value="S-LAYER PROTEIN"/>
    <property type="match status" value="1"/>
</dbReference>
<dbReference type="Pfam" id="PF22825">
    <property type="entry name" value="HpiC1-like"/>
    <property type="match status" value="1"/>
</dbReference>
<evidence type="ECO:0000256" key="3">
    <source>
        <dbReference type="SAM" id="MobiDB-lite"/>
    </source>
</evidence>
<dbReference type="Proteomes" id="UP000240418">
    <property type="component" value="Unassembled WGS sequence"/>
</dbReference>
<dbReference type="PROSITE" id="PS00330">
    <property type="entry name" value="HEMOLYSIN_CALCIUM"/>
    <property type="match status" value="3"/>
</dbReference>
<gene>
    <name evidence="5" type="ORF">CLV88_1392</name>
</gene>
<dbReference type="RefSeq" id="WP_106610696.1">
    <property type="nucleotide sequence ID" value="NZ_PYGJ01000039.1"/>
</dbReference>
<keyword evidence="6" id="KW-1185">Reference proteome</keyword>
<evidence type="ECO:0000313" key="5">
    <source>
        <dbReference type="EMBL" id="PSL12574.1"/>
    </source>
</evidence>
<feature type="compositionally biased region" description="Polar residues" evidence="3">
    <location>
        <begin position="433"/>
        <end position="442"/>
    </location>
</feature>
<feature type="compositionally biased region" description="Polar residues" evidence="3">
    <location>
        <begin position="797"/>
        <end position="807"/>
    </location>
</feature>
<evidence type="ECO:0000256" key="2">
    <source>
        <dbReference type="ARBA" id="ARBA00022525"/>
    </source>
</evidence>
<dbReference type="InterPro" id="IPR054720">
    <property type="entry name" value="HpiC1"/>
</dbReference>
<reference evidence="5 6" key="1">
    <citation type="submission" date="2018-03" db="EMBL/GenBank/DDBJ databases">
        <title>Genomic Encyclopedia of Archaeal and Bacterial Type Strains, Phase II (KMG-II): from individual species to whole genera.</title>
        <authorList>
            <person name="Goeker M."/>
        </authorList>
    </citation>
    <scope>NUCLEOTIDE SEQUENCE [LARGE SCALE GENOMIC DNA]</scope>
    <source>
        <strain evidence="5 6">DSM 100673</strain>
    </source>
</reference>
<keyword evidence="2" id="KW-0964">Secreted</keyword>